<organism evidence="2 3">
    <name type="scientific">Niastella koreensis (strain DSM 17620 / KACC 11465 / NBRC 106392 / GR20-10)</name>
    <dbReference type="NCBI Taxonomy" id="700598"/>
    <lineage>
        <taxon>Bacteria</taxon>
        <taxon>Pseudomonadati</taxon>
        <taxon>Bacteroidota</taxon>
        <taxon>Chitinophagia</taxon>
        <taxon>Chitinophagales</taxon>
        <taxon>Chitinophagaceae</taxon>
        <taxon>Niastella</taxon>
    </lineage>
</organism>
<evidence type="ECO:0000256" key="1">
    <source>
        <dbReference type="SAM" id="Phobius"/>
    </source>
</evidence>
<feature type="transmembrane region" description="Helical" evidence="1">
    <location>
        <begin position="70"/>
        <end position="88"/>
    </location>
</feature>
<evidence type="ECO:0000313" key="3">
    <source>
        <dbReference type="Proteomes" id="UP000005438"/>
    </source>
</evidence>
<protein>
    <submittedName>
        <fullName evidence="2">Uncharacterized protein</fullName>
    </submittedName>
</protein>
<keyword evidence="1" id="KW-0472">Membrane</keyword>
<keyword evidence="1" id="KW-1133">Transmembrane helix</keyword>
<dbReference type="AlphaFoldDB" id="G8TPK9"/>
<dbReference type="EMBL" id="CP003178">
    <property type="protein sequence ID" value="AEV97830.1"/>
    <property type="molecule type" value="Genomic_DNA"/>
</dbReference>
<gene>
    <name evidence="2" type="ordered locus">Niako_1459</name>
</gene>
<keyword evidence="1" id="KW-0812">Transmembrane</keyword>
<evidence type="ECO:0000313" key="2">
    <source>
        <dbReference type="EMBL" id="AEV97830.1"/>
    </source>
</evidence>
<name>G8TPK9_NIAKG</name>
<sequence length="153" mass="17420">MVRDSIPSFSNFCQFHILTVFNIWVSHNFYCPICLPCFYKLFIPLSWTHPTLQSATLQLLNFNIVQMKKLKVLFITTAIVLALGSAFATRVCNVCDYSTQYIFSMGAWQDAGEIGYDYVCTGTTGVCTYYRPNPIFQPNYYAPCKAGNYVIIP</sequence>
<proteinExistence type="predicted"/>
<dbReference type="Proteomes" id="UP000005438">
    <property type="component" value="Chromosome"/>
</dbReference>
<dbReference type="HOGENOM" id="CLU_1711301_0_0_10"/>
<dbReference type="InterPro" id="IPR045391">
    <property type="entry name" value="DUF6520"/>
</dbReference>
<dbReference type="Pfam" id="PF20130">
    <property type="entry name" value="DUF6520"/>
    <property type="match status" value="1"/>
</dbReference>
<reference evidence="2 3" key="1">
    <citation type="submission" date="2011-12" db="EMBL/GenBank/DDBJ databases">
        <title>The complete genome of Niastella koreensis GR20-10.</title>
        <authorList>
            <consortium name="US DOE Joint Genome Institute (JGI-PGF)"/>
            <person name="Lucas S."/>
            <person name="Han J."/>
            <person name="Lapidus A."/>
            <person name="Bruce D."/>
            <person name="Goodwin L."/>
            <person name="Pitluck S."/>
            <person name="Peters L."/>
            <person name="Kyrpides N."/>
            <person name="Mavromatis K."/>
            <person name="Ivanova N."/>
            <person name="Mikhailova N."/>
            <person name="Davenport K."/>
            <person name="Saunders E."/>
            <person name="Detter J.C."/>
            <person name="Tapia R."/>
            <person name="Han C."/>
            <person name="Land M."/>
            <person name="Hauser L."/>
            <person name="Markowitz V."/>
            <person name="Cheng J.-F."/>
            <person name="Hugenholtz P."/>
            <person name="Woyke T."/>
            <person name="Wu D."/>
            <person name="Tindall B."/>
            <person name="Pomrenke H."/>
            <person name="Brambilla E."/>
            <person name="Klenk H.-P."/>
            <person name="Eisen J.A."/>
        </authorList>
    </citation>
    <scope>NUCLEOTIDE SEQUENCE [LARGE SCALE GENOMIC DNA]</scope>
    <source>
        <strain evidence="3">DSM 17620 / KACC 11465 / NBRC 106392 / GR20-10</strain>
    </source>
</reference>
<accession>G8TPK9</accession>
<dbReference type="KEGG" id="nko:Niako_1459"/>